<dbReference type="STRING" id="645134.A0A0L0HBJ7"/>
<dbReference type="Pfam" id="PF01476">
    <property type="entry name" value="LysM"/>
    <property type="match status" value="1"/>
</dbReference>
<gene>
    <name evidence="3" type="ORF">SPPG_06644</name>
</gene>
<evidence type="ECO:0000256" key="1">
    <source>
        <dbReference type="SAM" id="MobiDB-lite"/>
    </source>
</evidence>
<feature type="compositionally biased region" description="Pro residues" evidence="1">
    <location>
        <begin position="165"/>
        <end position="179"/>
    </location>
</feature>
<dbReference type="GeneID" id="27689935"/>
<feature type="compositionally biased region" description="Polar residues" evidence="1">
    <location>
        <begin position="182"/>
        <end position="192"/>
    </location>
</feature>
<protein>
    <recommendedName>
        <fullName evidence="2">LysM domain-containing protein</fullName>
    </recommendedName>
</protein>
<dbReference type="InterPro" id="IPR018392">
    <property type="entry name" value="LysM"/>
</dbReference>
<evidence type="ECO:0000259" key="2">
    <source>
        <dbReference type="PROSITE" id="PS51782"/>
    </source>
</evidence>
<dbReference type="InParanoid" id="A0A0L0HBJ7"/>
<dbReference type="Proteomes" id="UP000053201">
    <property type="component" value="Unassembled WGS sequence"/>
</dbReference>
<dbReference type="AlphaFoldDB" id="A0A0L0HBJ7"/>
<evidence type="ECO:0000313" key="3">
    <source>
        <dbReference type="EMBL" id="KNC98244.1"/>
    </source>
</evidence>
<feature type="compositionally biased region" description="Basic and acidic residues" evidence="1">
    <location>
        <begin position="215"/>
        <end position="236"/>
    </location>
</feature>
<dbReference type="PANTHER" id="PTHR20932:SF8">
    <property type="entry name" value="LD22649P"/>
    <property type="match status" value="1"/>
</dbReference>
<feature type="region of interest" description="Disordered" evidence="1">
    <location>
        <begin position="163"/>
        <end position="236"/>
    </location>
</feature>
<dbReference type="PROSITE" id="PS51782">
    <property type="entry name" value="LYSM"/>
    <property type="match status" value="1"/>
</dbReference>
<reference evidence="3 4" key="1">
    <citation type="submission" date="2009-08" db="EMBL/GenBank/DDBJ databases">
        <title>The Genome Sequence of Spizellomyces punctatus strain DAOM BR117.</title>
        <authorList>
            <consortium name="The Broad Institute Genome Sequencing Platform"/>
            <person name="Russ C."/>
            <person name="Cuomo C."/>
            <person name="Shea T."/>
            <person name="Young S.K."/>
            <person name="Zeng Q."/>
            <person name="Koehrsen M."/>
            <person name="Haas B."/>
            <person name="Borodovsky M."/>
            <person name="Guigo R."/>
            <person name="Alvarado L."/>
            <person name="Berlin A."/>
            <person name="Bochicchio J."/>
            <person name="Borenstein D."/>
            <person name="Chapman S."/>
            <person name="Chen Z."/>
            <person name="Engels R."/>
            <person name="Freedman E."/>
            <person name="Gellesch M."/>
            <person name="Goldberg J."/>
            <person name="Griggs A."/>
            <person name="Gujja S."/>
            <person name="Heiman D."/>
            <person name="Hepburn T."/>
            <person name="Howarth C."/>
            <person name="Jen D."/>
            <person name="Larson L."/>
            <person name="Lewis B."/>
            <person name="Mehta T."/>
            <person name="Park D."/>
            <person name="Pearson M."/>
            <person name="Roberts A."/>
            <person name="Saif S."/>
            <person name="Shenoy N."/>
            <person name="Sisk P."/>
            <person name="Stolte C."/>
            <person name="Sykes S."/>
            <person name="Thomson T."/>
            <person name="Walk T."/>
            <person name="White J."/>
            <person name="Yandava C."/>
            <person name="Burger G."/>
            <person name="Gray M.W."/>
            <person name="Holland P.W.H."/>
            <person name="King N."/>
            <person name="Lang F.B.F."/>
            <person name="Roger A.J."/>
            <person name="Ruiz-Trillo I."/>
            <person name="Lander E."/>
            <person name="Nusbaum C."/>
        </authorList>
    </citation>
    <scope>NUCLEOTIDE SEQUENCE [LARGE SCALE GENOMIC DNA]</scope>
    <source>
        <strain evidence="3 4">DAOM BR117</strain>
    </source>
</reference>
<dbReference type="InterPro" id="IPR036779">
    <property type="entry name" value="LysM_dom_sf"/>
</dbReference>
<dbReference type="EMBL" id="KQ257461">
    <property type="protein sequence ID" value="KNC98244.1"/>
    <property type="molecule type" value="Genomic_DNA"/>
</dbReference>
<dbReference type="SMART" id="SM00257">
    <property type="entry name" value="LysM"/>
    <property type="match status" value="1"/>
</dbReference>
<feature type="region of interest" description="Disordered" evidence="1">
    <location>
        <begin position="36"/>
        <end position="69"/>
    </location>
</feature>
<dbReference type="Gene3D" id="3.10.350.10">
    <property type="entry name" value="LysM domain"/>
    <property type="match status" value="1"/>
</dbReference>
<feature type="domain" description="LysM" evidence="2">
    <location>
        <begin position="66"/>
        <end position="110"/>
    </location>
</feature>
<dbReference type="PANTHER" id="PTHR20932">
    <property type="entry name" value="LYSM AND PUTATIVE PEPTIDOGLYCAN-BINDING DOMAIN-CONTAINING PROTEIN"/>
    <property type="match status" value="1"/>
</dbReference>
<dbReference type="CDD" id="cd00118">
    <property type="entry name" value="LysM"/>
    <property type="match status" value="1"/>
</dbReference>
<keyword evidence="4" id="KW-1185">Reference proteome</keyword>
<dbReference type="VEuPathDB" id="FungiDB:SPPG_06644"/>
<evidence type="ECO:0000313" key="4">
    <source>
        <dbReference type="Proteomes" id="UP000053201"/>
    </source>
</evidence>
<dbReference type="SUPFAM" id="SSF54106">
    <property type="entry name" value="LysM domain"/>
    <property type="match status" value="1"/>
</dbReference>
<dbReference type="RefSeq" id="XP_016606284.1">
    <property type="nucleotide sequence ID" value="XM_016754844.1"/>
</dbReference>
<sequence>MAMLTVMPGHPTTDHPLAFSTSPSFDMLDLHPHLKNRRRRCSSEPVKSHAQTLVSPPKTPALPSKRYHQVKPGDTLEGICVLYGVSVSDMKRINRIWNPGELFLRNVLEIPLSGAPVGSVAALPAHPPQDQQQTTITPEAEPKTITHLLTRIDQDVQHVLTYLPKPSPPTPKRLYPPPQHYSLKSKTPTASPRASPKQVRVKVRSNVPAAAVSDVETKKKDKESEKERDSVEEVREMHQWVDMVALGASAENAEAL</sequence>
<dbReference type="OrthoDB" id="2161632at2759"/>
<organism evidence="3 4">
    <name type="scientific">Spizellomyces punctatus (strain DAOM BR117)</name>
    <dbReference type="NCBI Taxonomy" id="645134"/>
    <lineage>
        <taxon>Eukaryota</taxon>
        <taxon>Fungi</taxon>
        <taxon>Fungi incertae sedis</taxon>
        <taxon>Chytridiomycota</taxon>
        <taxon>Chytridiomycota incertae sedis</taxon>
        <taxon>Chytridiomycetes</taxon>
        <taxon>Spizellomycetales</taxon>
        <taxon>Spizellomycetaceae</taxon>
        <taxon>Spizellomyces</taxon>
    </lineage>
</organism>
<dbReference type="InterPro" id="IPR045030">
    <property type="entry name" value="LYSM1-4"/>
</dbReference>
<proteinExistence type="predicted"/>
<accession>A0A0L0HBJ7</accession>
<name>A0A0L0HBJ7_SPIPD</name>